<dbReference type="NCBIfam" id="NF006181">
    <property type="entry name" value="PRK08314.1"/>
    <property type="match status" value="1"/>
</dbReference>
<proteinExistence type="predicted"/>
<keyword evidence="3" id="KW-0436">Ligase</keyword>
<dbReference type="InterPro" id="IPR020845">
    <property type="entry name" value="AMP-binding_CS"/>
</dbReference>
<dbReference type="Proteomes" id="UP000663505">
    <property type="component" value="Chromosome"/>
</dbReference>
<reference evidence="3 4" key="1">
    <citation type="submission" date="2021-02" db="EMBL/GenBank/DDBJ databases">
        <title>Alicyclobacillus curvatus sp. nov. and Alicyclobacillus mengziensis sp. nov., two acidophilic bacteria isolated from acid mine drainage.</title>
        <authorList>
            <person name="Huang Y."/>
        </authorList>
    </citation>
    <scope>NUCLEOTIDE SEQUENCE [LARGE SCALE GENOMIC DNA]</scope>
    <source>
        <strain evidence="3 4">S30H14</strain>
    </source>
</reference>
<dbReference type="RefSeq" id="WP_206656445.1">
    <property type="nucleotide sequence ID" value="NZ_CP071182.1"/>
</dbReference>
<dbReference type="GO" id="GO:0016878">
    <property type="term" value="F:acid-thiol ligase activity"/>
    <property type="evidence" value="ECO:0007669"/>
    <property type="project" value="UniProtKB-ARBA"/>
</dbReference>
<dbReference type="InterPro" id="IPR042099">
    <property type="entry name" value="ANL_N_sf"/>
</dbReference>
<accession>A0A9X7VXX6</accession>
<evidence type="ECO:0000259" key="1">
    <source>
        <dbReference type="Pfam" id="PF00501"/>
    </source>
</evidence>
<dbReference type="PROSITE" id="PS00455">
    <property type="entry name" value="AMP_BINDING"/>
    <property type="match status" value="1"/>
</dbReference>
<gene>
    <name evidence="3" type="ORF">JZ786_22175</name>
</gene>
<feature type="domain" description="AMP-binding enzyme C-terminal" evidence="2">
    <location>
        <begin position="472"/>
        <end position="549"/>
    </location>
</feature>
<keyword evidence="4" id="KW-1185">Reference proteome</keyword>
<name>A0A9X7VXX6_9BACL</name>
<evidence type="ECO:0000313" key="4">
    <source>
        <dbReference type="Proteomes" id="UP000663505"/>
    </source>
</evidence>
<dbReference type="Pfam" id="PF13193">
    <property type="entry name" value="AMP-binding_C"/>
    <property type="match status" value="1"/>
</dbReference>
<dbReference type="Gene3D" id="3.40.50.12780">
    <property type="entry name" value="N-terminal domain of ligase-like"/>
    <property type="match status" value="1"/>
</dbReference>
<feature type="domain" description="AMP-dependent synthetase/ligase" evidence="1">
    <location>
        <begin position="31"/>
        <end position="418"/>
    </location>
</feature>
<dbReference type="InterPro" id="IPR025110">
    <property type="entry name" value="AMP-bd_C"/>
</dbReference>
<dbReference type="EMBL" id="CP071182">
    <property type="protein sequence ID" value="QSO47083.1"/>
    <property type="molecule type" value="Genomic_DNA"/>
</dbReference>
<dbReference type="InterPro" id="IPR050237">
    <property type="entry name" value="ATP-dep_AMP-bd_enzyme"/>
</dbReference>
<sequence length="568" mass="62894">MLSAHYKFWPKRLPMSLTVPETTLYDNLVMTAKRYPDKTAMYYYGTEMTYQEVYRQSELLAGYLQKLGVKSGERVILYLQNSPQFIVAFHAILRADAVVVPLNPMNMTDELRHYVEDSNAKVAIVGQELYHRIRPLVGSTELSSLIVAAYSDYLPSATDASASNAPAFMKTVPDFISASRKPTTDAFAMTWSDAIAAGLTASPSQADSSHLAVMPYTSGTTGLPKGCMHTHRSVQANTVGGCNWNGLYSDSVVLTVLPLFHVTGMVHSMLAPIYAGSEMVLMTRWDRDMAGRLIEYRKCTGWINISTMVVDFLMNPNVDDYDISSLQGIGGGGATLPEAVGEELYRRTGIRYAEGYGLSETISQTHFNPPDAPKLQCMGIPSFDVDARILDTETGIELGPNQEGELVVNGPQVFVGYFKRPDEDAKAFIDIDGKRFFRTGDLARFDEDGYFFMVDRVKRMVNAAGFKVWPSEVETILYRHPAIAQACVIGVPDARRGETVKAYIVPKASHRDAITADDIILWAREHMAAYKVPHLVAFVDSLPMSGSGKILWRKLQEDEAVAAAQNHK</sequence>
<protein>
    <submittedName>
        <fullName evidence="3">Long-chain fatty acid--CoA ligase</fullName>
    </submittedName>
</protein>
<dbReference type="AlphaFoldDB" id="A0A9X7VXX6"/>
<dbReference type="SUPFAM" id="SSF56801">
    <property type="entry name" value="Acetyl-CoA synthetase-like"/>
    <property type="match status" value="1"/>
</dbReference>
<evidence type="ECO:0000313" key="3">
    <source>
        <dbReference type="EMBL" id="QSO47083.1"/>
    </source>
</evidence>
<organism evidence="3 4">
    <name type="scientific">Alicyclobacillus mengziensis</name>
    <dbReference type="NCBI Taxonomy" id="2931921"/>
    <lineage>
        <taxon>Bacteria</taxon>
        <taxon>Bacillati</taxon>
        <taxon>Bacillota</taxon>
        <taxon>Bacilli</taxon>
        <taxon>Bacillales</taxon>
        <taxon>Alicyclobacillaceae</taxon>
        <taxon>Alicyclobacillus</taxon>
    </lineage>
</organism>
<dbReference type="InterPro" id="IPR000873">
    <property type="entry name" value="AMP-dep_synth/lig_dom"/>
</dbReference>
<dbReference type="InterPro" id="IPR045851">
    <property type="entry name" value="AMP-bd_C_sf"/>
</dbReference>
<dbReference type="Gene3D" id="3.30.300.30">
    <property type="match status" value="1"/>
</dbReference>
<dbReference type="Pfam" id="PF00501">
    <property type="entry name" value="AMP-binding"/>
    <property type="match status" value="1"/>
</dbReference>
<evidence type="ECO:0000259" key="2">
    <source>
        <dbReference type="Pfam" id="PF13193"/>
    </source>
</evidence>
<dbReference type="KEGG" id="afx:JZ786_22175"/>
<dbReference type="PANTHER" id="PTHR43767:SF1">
    <property type="entry name" value="NONRIBOSOMAL PEPTIDE SYNTHASE PES1 (EUROFUNG)-RELATED"/>
    <property type="match status" value="1"/>
</dbReference>
<dbReference type="PANTHER" id="PTHR43767">
    <property type="entry name" value="LONG-CHAIN-FATTY-ACID--COA LIGASE"/>
    <property type="match status" value="1"/>
</dbReference>